<evidence type="ECO:0000313" key="3">
    <source>
        <dbReference type="Proteomes" id="UP000286947"/>
    </source>
</evidence>
<feature type="compositionally biased region" description="Basic and acidic residues" evidence="1">
    <location>
        <begin position="156"/>
        <end position="182"/>
    </location>
</feature>
<feature type="compositionally biased region" description="Low complexity" evidence="1">
    <location>
        <begin position="187"/>
        <end position="213"/>
    </location>
</feature>
<accession>A0A433SGD3</accession>
<evidence type="ECO:0000313" key="2">
    <source>
        <dbReference type="EMBL" id="RUS67770.1"/>
    </source>
</evidence>
<feature type="region of interest" description="Disordered" evidence="1">
    <location>
        <begin position="141"/>
        <end position="213"/>
    </location>
</feature>
<sequence>MNRRSNSNSSEQPKKRNHWVTAGIAAMAYLQDFKEITKGDSTFMVCDLKVLENTSKGRFYHRFSCYVIGEEAQNLLWNLEQDLDEKREILMGVLMRGMTPSIFEHQKGDRTGEYDVSFQSNLMYIDWIRVDKEEIYKVRPEDREDDQRLSIPQYSDNRRNDNDSGHGRGDDQHYEEEPREPRQGQASRRSSGTQVSRSSSRNSRGSSSNRRRN</sequence>
<gene>
    <name evidence="2" type="ORF">CUZ56_00247</name>
</gene>
<protein>
    <submittedName>
        <fullName evidence="2">Uncharacterized protein</fullName>
    </submittedName>
</protein>
<dbReference type="InterPro" id="IPR021960">
    <property type="entry name" value="DUF3577"/>
</dbReference>
<dbReference type="OrthoDB" id="6402776at2"/>
<dbReference type="RefSeq" id="WP_126977424.1">
    <property type="nucleotide sequence ID" value="NZ_PQSP01000001.1"/>
</dbReference>
<reference evidence="2 3" key="1">
    <citation type="submission" date="2018-01" db="EMBL/GenBank/DDBJ databases">
        <title>Saezia sanguinis gen. nov., sp. nov., in the order Burkholderiales isolated from human blood.</title>
        <authorList>
            <person name="Medina-Pascual M.J."/>
            <person name="Valdezate S."/>
            <person name="Monzon S."/>
            <person name="Cuesta I."/>
            <person name="Carrasco G."/>
            <person name="Villalon P."/>
            <person name="Saez-Nieto J.A."/>
        </authorList>
    </citation>
    <scope>NUCLEOTIDE SEQUENCE [LARGE SCALE GENOMIC DNA]</scope>
    <source>
        <strain evidence="2 3">CNM695-12</strain>
    </source>
</reference>
<keyword evidence="3" id="KW-1185">Reference proteome</keyword>
<evidence type="ECO:0000256" key="1">
    <source>
        <dbReference type="SAM" id="MobiDB-lite"/>
    </source>
</evidence>
<dbReference type="Pfam" id="PF12101">
    <property type="entry name" value="DUF3577"/>
    <property type="match status" value="1"/>
</dbReference>
<dbReference type="EMBL" id="PQSP01000001">
    <property type="protein sequence ID" value="RUS67770.1"/>
    <property type="molecule type" value="Genomic_DNA"/>
</dbReference>
<name>A0A433SGD3_9BURK</name>
<proteinExistence type="predicted"/>
<dbReference type="Proteomes" id="UP000286947">
    <property type="component" value="Unassembled WGS sequence"/>
</dbReference>
<dbReference type="AlphaFoldDB" id="A0A433SGD3"/>
<comment type="caution">
    <text evidence="2">The sequence shown here is derived from an EMBL/GenBank/DDBJ whole genome shotgun (WGS) entry which is preliminary data.</text>
</comment>
<organism evidence="2 3">
    <name type="scientific">Saezia sanguinis</name>
    <dbReference type="NCBI Taxonomy" id="1965230"/>
    <lineage>
        <taxon>Bacteria</taxon>
        <taxon>Pseudomonadati</taxon>
        <taxon>Pseudomonadota</taxon>
        <taxon>Betaproteobacteria</taxon>
        <taxon>Burkholderiales</taxon>
        <taxon>Saeziaceae</taxon>
        <taxon>Saezia</taxon>
    </lineage>
</organism>